<sequence>MLTDEQIKQFEDAMKGPAPVHDPNWLITGQLVKIITVQSKQLINLQSQLDAMTRANTASTNALITSIQRTANSMGAVSNNLTPMQIESAVRNLNEAITAASRGQQAARYVGNVLKFIAKIVL</sequence>
<accession>A0A2N9YG64</accession>
<dbReference type="EMBL" id="CP018889">
    <property type="protein sequence ID" value="AUI69473.1"/>
    <property type="molecule type" value="Genomic_DNA"/>
</dbReference>
<protein>
    <submittedName>
        <fullName evidence="1">Uncharacterized protein</fullName>
    </submittedName>
</protein>
<dbReference type="AlphaFoldDB" id="A0A2N9YG64"/>
<evidence type="ECO:0000313" key="1">
    <source>
        <dbReference type="EMBL" id="AUI69473.1"/>
    </source>
</evidence>
<name>A0A2N9YG64_9GAMM</name>
<evidence type="ECO:0000313" key="2">
    <source>
        <dbReference type="Proteomes" id="UP000234271"/>
    </source>
</evidence>
<proteinExistence type="predicted"/>
<dbReference type="RefSeq" id="WP_062152980.1">
    <property type="nucleotide sequence ID" value="NZ_CP012373.2"/>
</dbReference>
<dbReference type="KEGG" id="blep:AL038_11495"/>
<keyword evidence="2" id="KW-1185">Reference proteome</keyword>
<dbReference type="OrthoDB" id="5625568at2"/>
<organism evidence="1 2">
    <name type="scientific">Beggiatoa leptomitoformis</name>
    <dbReference type="NCBI Taxonomy" id="288004"/>
    <lineage>
        <taxon>Bacteria</taxon>
        <taxon>Pseudomonadati</taxon>
        <taxon>Pseudomonadota</taxon>
        <taxon>Gammaproteobacteria</taxon>
        <taxon>Thiotrichales</taxon>
        <taxon>Thiotrichaceae</taxon>
        <taxon>Beggiatoa</taxon>
    </lineage>
</organism>
<gene>
    <name evidence="1" type="ORF">BLE401_12780</name>
</gene>
<reference evidence="2" key="1">
    <citation type="submission" date="2016-12" db="EMBL/GenBank/DDBJ databases">
        <title>Complete Genome Sequence of Beggiatoa leptomitiformis D-401.</title>
        <authorList>
            <person name="Fomenkov A."/>
            <person name="Vincze T."/>
            <person name="Grabovich M."/>
            <person name="Anton B.P."/>
            <person name="Dubinina G."/>
            <person name="Orlova M."/>
            <person name="Belousova E."/>
            <person name="Roberts R.J."/>
        </authorList>
    </citation>
    <scope>NUCLEOTIDE SEQUENCE [LARGE SCALE GENOMIC DNA]</scope>
    <source>
        <strain evidence="2">D-401</strain>
    </source>
</reference>
<dbReference type="Proteomes" id="UP000234271">
    <property type="component" value="Chromosome"/>
</dbReference>